<accession>A0A4Q2DWN5</accession>
<evidence type="ECO:0000313" key="2">
    <source>
        <dbReference type="EMBL" id="RXW25090.1"/>
    </source>
</evidence>
<protein>
    <recommendedName>
        <fullName evidence="4">SnoaL-like domain-containing protein</fullName>
    </recommendedName>
</protein>
<evidence type="ECO:0000313" key="3">
    <source>
        <dbReference type="Proteomes" id="UP000290288"/>
    </source>
</evidence>
<organism evidence="2 3">
    <name type="scientific">Candolleomyces aberdarensis</name>
    <dbReference type="NCBI Taxonomy" id="2316362"/>
    <lineage>
        <taxon>Eukaryota</taxon>
        <taxon>Fungi</taxon>
        <taxon>Dikarya</taxon>
        <taxon>Basidiomycota</taxon>
        <taxon>Agaricomycotina</taxon>
        <taxon>Agaricomycetes</taxon>
        <taxon>Agaricomycetidae</taxon>
        <taxon>Agaricales</taxon>
        <taxon>Agaricineae</taxon>
        <taxon>Psathyrellaceae</taxon>
        <taxon>Candolleomyces</taxon>
    </lineage>
</organism>
<comment type="caution">
    <text evidence="2">The sequence shown here is derived from an EMBL/GenBank/DDBJ whole genome shotgun (WGS) entry which is preliminary data.</text>
</comment>
<dbReference type="AlphaFoldDB" id="A0A4Q2DWN5"/>
<keyword evidence="3" id="KW-1185">Reference proteome</keyword>
<reference evidence="2 3" key="1">
    <citation type="submission" date="2019-01" db="EMBL/GenBank/DDBJ databases">
        <title>Draft genome sequence of Psathyrella aberdarensis IHI B618.</title>
        <authorList>
            <person name="Buettner E."/>
            <person name="Kellner H."/>
        </authorList>
    </citation>
    <scope>NUCLEOTIDE SEQUENCE [LARGE SCALE GENOMIC DNA]</scope>
    <source>
        <strain evidence="2 3">IHI B618</strain>
    </source>
</reference>
<feature type="signal peptide" evidence="1">
    <location>
        <begin position="1"/>
        <end position="21"/>
    </location>
</feature>
<evidence type="ECO:0000256" key="1">
    <source>
        <dbReference type="SAM" id="SignalP"/>
    </source>
</evidence>
<dbReference type="InterPro" id="IPR032710">
    <property type="entry name" value="NTF2-like_dom_sf"/>
</dbReference>
<evidence type="ECO:0008006" key="4">
    <source>
        <dbReference type="Google" id="ProtNLM"/>
    </source>
</evidence>
<gene>
    <name evidence="2" type="ORF">EST38_g772</name>
</gene>
<feature type="chain" id="PRO_5020248353" description="SnoaL-like domain-containing protein" evidence="1">
    <location>
        <begin position="22"/>
        <end position="157"/>
    </location>
</feature>
<keyword evidence="1" id="KW-0732">Signal</keyword>
<dbReference type="Gene3D" id="3.10.450.50">
    <property type="match status" value="1"/>
</dbReference>
<dbReference type="EMBL" id="SDEE01000009">
    <property type="protein sequence ID" value="RXW25090.1"/>
    <property type="molecule type" value="Genomic_DNA"/>
</dbReference>
<dbReference type="Proteomes" id="UP000290288">
    <property type="component" value="Unassembled WGS sequence"/>
</dbReference>
<sequence length="157" mass="16948">MRFSVPAIATVIVAAISSVTAQSPCTTSFSGTPEQLQAAQQQAIADFGNLFLVQKNIQRGFDLFIPGEYINHNPYATSGRQNALNILVPALASSSLTFTNVHAFAGQGYGLLHYRMRNGGSSTAVMDKFRFVGTCIVEHWDVGQSISGRESNPIAFF</sequence>
<dbReference type="OrthoDB" id="2820488at2759"/>
<dbReference type="SUPFAM" id="SSF54427">
    <property type="entry name" value="NTF2-like"/>
    <property type="match status" value="1"/>
</dbReference>
<proteinExistence type="predicted"/>
<name>A0A4Q2DWN5_9AGAR</name>